<reference evidence="1 2" key="1">
    <citation type="submission" date="2019-12" db="EMBL/GenBank/DDBJ databases">
        <title>Full genome sequence of a Bacillus safensis strain isolated from commercially available natto in Indonesia.</title>
        <authorList>
            <person name="Yoshida M."/>
            <person name="Uomi M."/>
            <person name="Waturangi D."/>
            <person name="Ekaputri J.J."/>
            <person name="Setiamarga D.H.E."/>
        </authorList>
    </citation>
    <scope>NUCLEOTIDE SEQUENCE [LARGE SCALE GENOMIC DNA]</scope>
    <source>
        <strain evidence="1 2">IDN1</strain>
    </source>
</reference>
<organism evidence="1 2">
    <name type="scientific">Bacillus safensis</name>
    <dbReference type="NCBI Taxonomy" id="561879"/>
    <lineage>
        <taxon>Bacteria</taxon>
        <taxon>Bacillati</taxon>
        <taxon>Bacillota</taxon>
        <taxon>Bacilli</taxon>
        <taxon>Bacillales</taxon>
        <taxon>Bacillaceae</taxon>
        <taxon>Bacillus</taxon>
    </lineage>
</organism>
<protein>
    <submittedName>
        <fullName evidence="1">Uncharacterized protein</fullName>
    </submittedName>
</protein>
<dbReference type="AlphaFoldDB" id="A0A5S9M852"/>
<gene>
    <name evidence="1" type="ORF">BsIDN1_13440</name>
</gene>
<sequence length="65" mass="7362">MKQVEDDAVIKTLCMDDAAFDLLHQMNFPHVDLVHVRELETPELLEKKRGTGCIGILLDLKADLD</sequence>
<evidence type="ECO:0000313" key="1">
    <source>
        <dbReference type="EMBL" id="BBP87726.1"/>
    </source>
</evidence>
<evidence type="ECO:0000313" key="2">
    <source>
        <dbReference type="Proteomes" id="UP000464658"/>
    </source>
</evidence>
<dbReference type="Proteomes" id="UP000464658">
    <property type="component" value="Chromosome"/>
</dbReference>
<name>A0A5S9M852_BACIA</name>
<accession>A0A5S9M852</accession>
<dbReference type="EMBL" id="AP021906">
    <property type="protein sequence ID" value="BBP87726.1"/>
    <property type="molecule type" value="Genomic_DNA"/>
</dbReference>
<proteinExistence type="predicted"/>